<dbReference type="InterPro" id="IPR032675">
    <property type="entry name" value="LRR_dom_sf"/>
</dbReference>
<dbReference type="EMBL" id="JARIHO010000011">
    <property type="protein sequence ID" value="KAJ7353566.1"/>
    <property type="molecule type" value="Genomic_DNA"/>
</dbReference>
<evidence type="ECO:0000313" key="2">
    <source>
        <dbReference type="Proteomes" id="UP001218218"/>
    </source>
</evidence>
<sequence>MESPFSHRFNTNYIPSDEEIEFIRRELVSHAHELARIDEHIRQLSAQRDQIQAYIEPYRALITHPRRLPPDILREIFVACLPSDRNAVMSAQEAPLVLCRICSAWRTIALLTPRLWASLHVPVGYIVRQEARKPAVIEWLQRSAACPISLSVAVGEGWHDPSSVSVLLASLANFSARWRHVEFLHLSPQIVAQFARIRPRELISFKFTGAISSLRTLDMIQVPTLRVVTLHHRGVQYMDDFVLAMPLCWEQLTHLTLGCNTEYKAVRIGIIVVILDRCTRLVSFRVSLGSTASEDDHPPGTLSPSLPFLEAFIMTGEGSLSAQSLVRLLEHLSMPHLRHWQFRTEITTIPGSFSLAALTLTSPLIEDLGSLYLPSFTAESVAETLCSLSSLTRLSVIDSVIDDDVWDANLATPSNASHLLHLLTPRRDIEAVVCPALRELVIGRCCDLEQSTLDAFIRGRKDFSPDFRRLEFRNPSADDLLKDQIRSYISQGLDVSIVHDESGLKPSTPWTDLAEGNQ</sequence>
<organism evidence="1 2">
    <name type="scientific">Mycena albidolilacea</name>
    <dbReference type="NCBI Taxonomy" id="1033008"/>
    <lineage>
        <taxon>Eukaryota</taxon>
        <taxon>Fungi</taxon>
        <taxon>Dikarya</taxon>
        <taxon>Basidiomycota</taxon>
        <taxon>Agaricomycotina</taxon>
        <taxon>Agaricomycetes</taxon>
        <taxon>Agaricomycetidae</taxon>
        <taxon>Agaricales</taxon>
        <taxon>Marasmiineae</taxon>
        <taxon>Mycenaceae</taxon>
        <taxon>Mycena</taxon>
    </lineage>
</organism>
<dbReference type="Gene3D" id="3.80.10.10">
    <property type="entry name" value="Ribonuclease Inhibitor"/>
    <property type="match status" value="1"/>
</dbReference>
<dbReference type="Proteomes" id="UP001218218">
    <property type="component" value="Unassembled WGS sequence"/>
</dbReference>
<evidence type="ECO:0000313" key="1">
    <source>
        <dbReference type="EMBL" id="KAJ7353566.1"/>
    </source>
</evidence>
<name>A0AAD7AAM2_9AGAR</name>
<proteinExistence type="predicted"/>
<keyword evidence="2" id="KW-1185">Reference proteome</keyword>
<dbReference type="SUPFAM" id="SSF52047">
    <property type="entry name" value="RNI-like"/>
    <property type="match status" value="1"/>
</dbReference>
<reference evidence="1" key="1">
    <citation type="submission" date="2023-03" db="EMBL/GenBank/DDBJ databases">
        <title>Massive genome expansion in bonnet fungi (Mycena s.s.) driven by repeated elements and novel gene families across ecological guilds.</title>
        <authorList>
            <consortium name="Lawrence Berkeley National Laboratory"/>
            <person name="Harder C.B."/>
            <person name="Miyauchi S."/>
            <person name="Viragh M."/>
            <person name="Kuo A."/>
            <person name="Thoen E."/>
            <person name="Andreopoulos B."/>
            <person name="Lu D."/>
            <person name="Skrede I."/>
            <person name="Drula E."/>
            <person name="Henrissat B."/>
            <person name="Morin E."/>
            <person name="Kohler A."/>
            <person name="Barry K."/>
            <person name="LaButti K."/>
            <person name="Morin E."/>
            <person name="Salamov A."/>
            <person name="Lipzen A."/>
            <person name="Mereny Z."/>
            <person name="Hegedus B."/>
            <person name="Baldrian P."/>
            <person name="Stursova M."/>
            <person name="Weitz H."/>
            <person name="Taylor A."/>
            <person name="Grigoriev I.V."/>
            <person name="Nagy L.G."/>
            <person name="Martin F."/>
            <person name="Kauserud H."/>
        </authorList>
    </citation>
    <scope>NUCLEOTIDE SEQUENCE</scope>
    <source>
        <strain evidence="1">CBHHK002</strain>
    </source>
</reference>
<dbReference type="AlphaFoldDB" id="A0AAD7AAM2"/>
<evidence type="ECO:0008006" key="3">
    <source>
        <dbReference type="Google" id="ProtNLM"/>
    </source>
</evidence>
<accession>A0AAD7AAM2</accession>
<protein>
    <recommendedName>
        <fullName evidence="3">F-box domain-containing protein</fullName>
    </recommendedName>
</protein>
<comment type="caution">
    <text evidence="1">The sequence shown here is derived from an EMBL/GenBank/DDBJ whole genome shotgun (WGS) entry which is preliminary data.</text>
</comment>
<gene>
    <name evidence="1" type="ORF">DFH08DRAFT_857106</name>
</gene>